<comment type="caution">
    <text evidence="4">The sequence shown here is derived from an EMBL/GenBank/DDBJ whole genome shotgun (WGS) entry which is preliminary data.</text>
</comment>
<evidence type="ECO:0000259" key="3">
    <source>
        <dbReference type="Pfam" id="PF01361"/>
    </source>
</evidence>
<name>A0ABV6PTD1_9BURK</name>
<proteinExistence type="inferred from homology"/>
<dbReference type="RefSeq" id="WP_377483036.1">
    <property type="nucleotide sequence ID" value="NZ_JBHLTN010000020.1"/>
</dbReference>
<dbReference type="InterPro" id="IPR014347">
    <property type="entry name" value="Tautomerase/MIF_sf"/>
</dbReference>
<reference evidence="4 5" key="1">
    <citation type="submission" date="2024-09" db="EMBL/GenBank/DDBJ databases">
        <authorList>
            <person name="Sun Q."/>
            <person name="Mori K."/>
        </authorList>
    </citation>
    <scope>NUCLEOTIDE SEQUENCE [LARGE SCALE GENOMIC DNA]</scope>
    <source>
        <strain evidence="4 5">NCAIM B.02336</strain>
    </source>
</reference>
<dbReference type="NCBIfam" id="NF001966">
    <property type="entry name" value="PRK00745.1"/>
    <property type="match status" value="1"/>
</dbReference>
<sequence>MPTIRVELFEGRTPEQKRALAAALTEATVRTLGGSADSVDVLFFDIARQNWATGGVLWSDKGKSPPAASGS</sequence>
<organism evidence="4 5">
    <name type="scientific">Ottowia pentelensis</name>
    <dbReference type="NCBI Taxonomy" id="511108"/>
    <lineage>
        <taxon>Bacteria</taxon>
        <taxon>Pseudomonadati</taxon>
        <taxon>Pseudomonadota</taxon>
        <taxon>Betaproteobacteria</taxon>
        <taxon>Burkholderiales</taxon>
        <taxon>Comamonadaceae</taxon>
        <taxon>Ottowia</taxon>
    </lineage>
</organism>
<accession>A0ABV6PTD1</accession>
<dbReference type="Pfam" id="PF01361">
    <property type="entry name" value="Tautomerase"/>
    <property type="match status" value="1"/>
</dbReference>
<comment type="similarity">
    <text evidence="1">Belongs to the 4-oxalocrotonate tautomerase family.</text>
</comment>
<evidence type="ECO:0000313" key="4">
    <source>
        <dbReference type="EMBL" id="MFC0593099.1"/>
    </source>
</evidence>
<dbReference type="EMBL" id="JBHLTN010000020">
    <property type="protein sequence ID" value="MFC0593099.1"/>
    <property type="molecule type" value="Genomic_DNA"/>
</dbReference>
<dbReference type="PANTHER" id="PTHR35530">
    <property type="entry name" value="TAUTOMERASE-RELATED"/>
    <property type="match status" value="1"/>
</dbReference>
<dbReference type="EC" id="5.3.2.6" evidence="4"/>
<dbReference type="GO" id="GO:0016853">
    <property type="term" value="F:isomerase activity"/>
    <property type="evidence" value="ECO:0007669"/>
    <property type="project" value="UniProtKB-KW"/>
</dbReference>
<evidence type="ECO:0000313" key="5">
    <source>
        <dbReference type="Proteomes" id="UP001589834"/>
    </source>
</evidence>
<keyword evidence="5" id="KW-1185">Reference proteome</keyword>
<dbReference type="Proteomes" id="UP001589834">
    <property type="component" value="Unassembled WGS sequence"/>
</dbReference>
<dbReference type="PANTHER" id="PTHR35530:SF1">
    <property type="entry name" value="2-HYDROXYMUCONATE TAUTOMERASE"/>
    <property type="match status" value="1"/>
</dbReference>
<evidence type="ECO:0000256" key="1">
    <source>
        <dbReference type="ARBA" id="ARBA00006723"/>
    </source>
</evidence>
<feature type="domain" description="4-oxalocrotonate tautomerase-like" evidence="3">
    <location>
        <begin position="2"/>
        <end position="60"/>
    </location>
</feature>
<keyword evidence="2 4" id="KW-0413">Isomerase</keyword>
<dbReference type="Gene3D" id="3.30.429.10">
    <property type="entry name" value="Macrophage Migration Inhibitory Factor"/>
    <property type="match status" value="1"/>
</dbReference>
<dbReference type="SUPFAM" id="SSF55331">
    <property type="entry name" value="Tautomerase/MIF"/>
    <property type="match status" value="1"/>
</dbReference>
<dbReference type="InterPro" id="IPR004370">
    <property type="entry name" value="4-OT-like_dom"/>
</dbReference>
<protein>
    <submittedName>
        <fullName evidence="4">4-oxalocrotonate tautomerase</fullName>
        <ecNumber evidence="4">5.3.2.6</ecNumber>
    </submittedName>
</protein>
<gene>
    <name evidence="4" type="ORF">ACFFGG_11070</name>
</gene>
<evidence type="ECO:0000256" key="2">
    <source>
        <dbReference type="ARBA" id="ARBA00023235"/>
    </source>
</evidence>